<name>A0A833QRX2_9POAL</name>
<proteinExistence type="predicted"/>
<evidence type="ECO:0000313" key="1">
    <source>
        <dbReference type="EMBL" id="KAF3324334.1"/>
    </source>
</evidence>
<protein>
    <submittedName>
        <fullName evidence="1">Uncharacterized protein</fullName>
    </submittedName>
</protein>
<reference evidence="1" key="1">
    <citation type="submission" date="2020-01" db="EMBL/GenBank/DDBJ databases">
        <title>Genome sequence of Kobresia littledalei, the first chromosome-level genome in the family Cyperaceae.</title>
        <authorList>
            <person name="Qu G."/>
        </authorList>
    </citation>
    <scope>NUCLEOTIDE SEQUENCE</scope>
    <source>
        <strain evidence="1">C.B.Clarke</strain>
        <tissue evidence="1">Leaf</tissue>
    </source>
</reference>
<dbReference type="EMBL" id="SWLB01000022">
    <property type="protein sequence ID" value="KAF3324334.1"/>
    <property type="molecule type" value="Genomic_DNA"/>
</dbReference>
<sequence>MELIHMRWHCLNHEECNFVEFGMSGLGKEGKCQWPCRFFRAIGMYDSRGRGSIQSKVPHEFLLDSYLYKAVPGIVLGGGVATFHVHIPATWVVEGLAAHITIFTVPAPTKVEAIS</sequence>
<evidence type="ECO:0000313" key="2">
    <source>
        <dbReference type="Proteomes" id="UP000623129"/>
    </source>
</evidence>
<accession>A0A833QRX2</accession>
<organism evidence="1 2">
    <name type="scientific">Carex littledalei</name>
    <dbReference type="NCBI Taxonomy" id="544730"/>
    <lineage>
        <taxon>Eukaryota</taxon>
        <taxon>Viridiplantae</taxon>
        <taxon>Streptophyta</taxon>
        <taxon>Embryophyta</taxon>
        <taxon>Tracheophyta</taxon>
        <taxon>Spermatophyta</taxon>
        <taxon>Magnoliopsida</taxon>
        <taxon>Liliopsida</taxon>
        <taxon>Poales</taxon>
        <taxon>Cyperaceae</taxon>
        <taxon>Cyperoideae</taxon>
        <taxon>Cariceae</taxon>
        <taxon>Carex</taxon>
        <taxon>Carex subgen. Euthyceras</taxon>
    </lineage>
</organism>
<dbReference type="AlphaFoldDB" id="A0A833QRX2"/>
<dbReference type="Proteomes" id="UP000623129">
    <property type="component" value="Unassembled WGS sequence"/>
</dbReference>
<keyword evidence="2" id="KW-1185">Reference proteome</keyword>
<comment type="caution">
    <text evidence="1">The sequence shown here is derived from an EMBL/GenBank/DDBJ whole genome shotgun (WGS) entry which is preliminary data.</text>
</comment>
<gene>
    <name evidence="1" type="ORF">FCM35_KLT11801</name>
</gene>